<accession>A0A1X7JI67</accession>
<reference evidence="3" key="1">
    <citation type="submission" date="2017-04" db="EMBL/GenBank/DDBJ databases">
        <authorList>
            <person name="Varghese N."/>
            <person name="Submissions S."/>
        </authorList>
    </citation>
    <scope>NUCLEOTIDE SEQUENCE [LARGE SCALE GENOMIC DNA]</scope>
    <source>
        <strain evidence="3">USBA 82</strain>
    </source>
</reference>
<keyword evidence="1" id="KW-0812">Transmembrane</keyword>
<sequence length="120" mass="13435">MSNYVSTDTCAVHKESLEKQMSSMKENLGTKLDYISKNIETLLQSSNEQTEKINDINIKVTQHDGKFDLLTEKINVNEKHLDRQDTTSKWILGLSVTIAATMIAPIAIPLISSVVEKLKS</sequence>
<name>A0A1X7JI67_9BACT</name>
<protein>
    <submittedName>
        <fullName evidence="2">Uncharacterized protein</fullName>
    </submittedName>
</protein>
<evidence type="ECO:0000313" key="3">
    <source>
        <dbReference type="Proteomes" id="UP000193355"/>
    </source>
</evidence>
<evidence type="ECO:0000256" key="1">
    <source>
        <dbReference type="SAM" id="Phobius"/>
    </source>
</evidence>
<keyword evidence="3" id="KW-1185">Reference proteome</keyword>
<dbReference type="Proteomes" id="UP000193355">
    <property type="component" value="Unassembled WGS sequence"/>
</dbReference>
<keyword evidence="1" id="KW-0472">Membrane</keyword>
<keyword evidence="1" id="KW-1133">Transmembrane helix</keyword>
<gene>
    <name evidence="2" type="ORF">SAMN06275492_11255</name>
</gene>
<feature type="transmembrane region" description="Helical" evidence="1">
    <location>
        <begin position="90"/>
        <end position="111"/>
    </location>
</feature>
<organism evidence="2 3">
    <name type="scientific">Dethiosulfovibrio salsuginis</name>
    <dbReference type="NCBI Taxonomy" id="561720"/>
    <lineage>
        <taxon>Bacteria</taxon>
        <taxon>Thermotogati</taxon>
        <taxon>Synergistota</taxon>
        <taxon>Synergistia</taxon>
        <taxon>Synergistales</taxon>
        <taxon>Dethiosulfovibrionaceae</taxon>
        <taxon>Dethiosulfovibrio</taxon>
    </lineage>
</organism>
<evidence type="ECO:0000313" key="2">
    <source>
        <dbReference type="EMBL" id="SMG27439.1"/>
    </source>
</evidence>
<dbReference type="EMBL" id="FXBB01000012">
    <property type="protein sequence ID" value="SMG27439.1"/>
    <property type="molecule type" value="Genomic_DNA"/>
</dbReference>
<proteinExistence type="predicted"/>
<dbReference type="AlphaFoldDB" id="A0A1X7JI67"/>